<evidence type="ECO:0000313" key="2">
    <source>
        <dbReference type="Proteomes" id="UP000003879"/>
    </source>
</evidence>
<dbReference type="HOGENOM" id="CLU_2091868_0_0_10"/>
<dbReference type="EMBL" id="AGXN01000012">
    <property type="protein sequence ID" value="EIY96510.1"/>
    <property type="molecule type" value="Genomic_DNA"/>
</dbReference>
<proteinExistence type="predicted"/>
<gene>
    <name evidence="1" type="ORF">HMPREF1056_02398</name>
</gene>
<name>A0A0E2ARJ4_BACFG</name>
<organism evidence="1 2">
    <name type="scientific">Bacteroides fragilis CL07T12C05</name>
    <dbReference type="NCBI Taxonomy" id="997883"/>
    <lineage>
        <taxon>Bacteria</taxon>
        <taxon>Pseudomonadati</taxon>
        <taxon>Bacteroidota</taxon>
        <taxon>Bacteroidia</taxon>
        <taxon>Bacteroidales</taxon>
        <taxon>Bacteroidaceae</taxon>
        <taxon>Bacteroides</taxon>
    </lineage>
</organism>
<dbReference type="Proteomes" id="UP000003879">
    <property type="component" value="Unassembled WGS sequence"/>
</dbReference>
<sequence>MNRSCHRHTPYKQIYCNMGCGSCPSRTALFVGGRFKYEDNNEERDRENTSHWQADELQGKVGQCFLSDSKVRPQVVSEKIILAVLRYFPRKPCLTGSISRNALVVQRTAKVRVLTI</sequence>
<reference evidence="1 2" key="1">
    <citation type="submission" date="2012-02" db="EMBL/GenBank/DDBJ databases">
        <title>The Genome Sequence of Bacteroides fragilis CL07T12C05.</title>
        <authorList>
            <consortium name="The Broad Institute Genome Sequencing Platform"/>
            <person name="Earl A."/>
            <person name="Ward D."/>
            <person name="Feldgarden M."/>
            <person name="Gevers D."/>
            <person name="Zitomersky N.L."/>
            <person name="Coyne M.J."/>
            <person name="Comstock L.E."/>
            <person name="Young S.K."/>
            <person name="Zeng Q."/>
            <person name="Gargeya S."/>
            <person name="Fitzgerald M."/>
            <person name="Haas B."/>
            <person name="Abouelleil A."/>
            <person name="Alvarado L."/>
            <person name="Arachchi H.M."/>
            <person name="Berlin A."/>
            <person name="Chapman S.B."/>
            <person name="Gearin G."/>
            <person name="Goldberg J."/>
            <person name="Griggs A."/>
            <person name="Gujja S."/>
            <person name="Hansen M."/>
            <person name="Heiman D."/>
            <person name="Howarth C."/>
            <person name="Larimer J."/>
            <person name="Lui A."/>
            <person name="MacDonald P.J.P."/>
            <person name="McCowen C."/>
            <person name="Montmayeur A."/>
            <person name="Murphy C."/>
            <person name="Neiman D."/>
            <person name="Pearson M."/>
            <person name="Priest M."/>
            <person name="Roberts A."/>
            <person name="Saif S."/>
            <person name="Shea T."/>
            <person name="Sisk P."/>
            <person name="Stolte C."/>
            <person name="Sykes S."/>
            <person name="Wortman J."/>
            <person name="Nusbaum C."/>
            <person name="Birren B."/>
        </authorList>
    </citation>
    <scope>NUCLEOTIDE SEQUENCE [LARGE SCALE GENOMIC DNA]</scope>
    <source>
        <strain evidence="1 2">CL07T12C05</strain>
    </source>
</reference>
<accession>A0A0E2ARJ4</accession>
<comment type="caution">
    <text evidence="1">The sequence shown here is derived from an EMBL/GenBank/DDBJ whole genome shotgun (WGS) entry which is preliminary data.</text>
</comment>
<evidence type="ECO:0000313" key="1">
    <source>
        <dbReference type="EMBL" id="EIY96510.1"/>
    </source>
</evidence>
<dbReference type="AlphaFoldDB" id="A0A0E2ARJ4"/>
<protein>
    <submittedName>
        <fullName evidence="1">Uncharacterized protein</fullName>
    </submittedName>
</protein>